<gene>
    <name evidence="2" type="primary">mceA</name>
    <name evidence="2" type="ORF">NCAST_32_05020</name>
</gene>
<dbReference type="STRING" id="1824.SAMN05444423_102604"/>
<sequence length="352" mass="35905">MPPYSLPGTEVGPWRARLLGACTALVVLAGAVAWQVRPDSLADGEIGVVLRTDHVGAGVRPGTDVRLGGVRVGSVAGITAAGDGREDLALTLRAAELYGLTDQLRLEFAPDNLFGITALNLVPAEGGTALTDGVTVDLGGADAGRVADATLAALLRSTGELTGDVLTTKLAGLLHTISGDLRAFTPLLEAIGATVRAYAETRQLPPTELAAAFGSVLAGAPPMLTGAVDVLDAAYTNEYLRSPDNLARFAAFWDDMQYQLLPMVTQTMTTARTHFAGLTPLAGTVLDEVAAAVGPPGRSAELLATLLARAGAAFVDTPGGPVLRVAVELDVVPGLAVPLRAALGAPAQPGAR</sequence>
<dbReference type="Pfam" id="PF02470">
    <property type="entry name" value="MlaD"/>
    <property type="match status" value="1"/>
</dbReference>
<comment type="caution">
    <text evidence="2">The sequence shown here is derived from an EMBL/GenBank/DDBJ whole genome shotgun (WGS) entry which is preliminary data.</text>
</comment>
<keyword evidence="3" id="KW-1185">Reference proteome</keyword>
<dbReference type="InterPro" id="IPR003399">
    <property type="entry name" value="Mce/MlaD"/>
</dbReference>
<dbReference type="RefSeq" id="WP_019047210.1">
    <property type="nucleotide sequence ID" value="NZ_BAFO02000032.1"/>
</dbReference>
<reference evidence="2 3" key="1">
    <citation type="journal article" date="2014" name="BMC Genomics">
        <title>Genome based analysis of type-I polyketide synthase and nonribosomal peptide synthetase gene clusters in seven strains of five representative Nocardia species.</title>
        <authorList>
            <person name="Komaki H."/>
            <person name="Ichikawa N."/>
            <person name="Hosoyama A."/>
            <person name="Takahashi-Nakaguchi A."/>
            <person name="Matsuzawa T."/>
            <person name="Suzuki K."/>
            <person name="Fujita N."/>
            <person name="Gonoi T."/>
        </authorList>
    </citation>
    <scope>NUCLEOTIDE SEQUENCE [LARGE SCALE GENOMIC DNA]</scope>
    <source>
        <strain evidence="2 3">NBRC 15531</strain>
    </source>
</reference>
<accession>U5EFB4</accession>
<organism evidence="2 3">
    <name type="scientific">Nocardia asteroides NBRC 15531</name>
    <dbReference type="NCBI Taxonomy" id="1110697"/>
    <lineage>
        <taxon>Bacteria</taxon>
        <taxon>Bacillati</taxon>
        <taxon>Actinomycetota</taxon>
        <taxon>Actinomycetes</taxon>
        <taxon>Mycobacteriales</taxon>
        <taxon>Nocardiaceae</taxon>
        <taxon>Nocardia</taxon>
    </lineage>
</organism>
<evidence type="ECO:0000313" key="3">
    <source>
        <dbReference type="Proteomes" id="UP000017048"/>
    </source>
</evidence>
<dbReference type="OrthoDB" id="4367361at2"/>
<dbReference type="eggNOG" id="COG1463">
    <property type="taxonomic scope" value="Bacteria"/>
</dbReference>
<name>U5EFB4_NOCAS</name>
<dbReference type="Proteomes" id="UP000017048">
    <property type="component" value="Unassembled WGS sequence"/>
</dbReference>
<evidence type="ECO:0000313" key="2">
    <source>
        <dbReference type="EMBL" id="GAD86015.1"/>
    </source>
</evidence>
<proteinExistence type="predicted"/>
<dbReference type="GeneID" id="91517633"/>
<evidence type="ECO:0000259" key="1">
    <source>
        <dbReference type="Pfam" id="PF02470"/>
    </source>
</evidence>
<dbReference type="EMBL" id="BAFO02000032">
    <property type="protein sequence ID" value="GAD86015.1"/>
    <property type="molecule type" value="Genomic_DNA"/>
</dbReference>
<dbReference type="AlphaFoldDB" id="U5EFB4"/>
<feature type="domain" description="Mce/MlaD" evidence="1">
    <location>
        <begin position="48"/>
        <end position="123"/>
    </location>
</feature>
<protein>
    <submittedName>
        <fullName evidence="2">Mce family protein</fullName>
    </submittedName>
</protein>